<dbReference type="Pfam" id="PF19622">
    <property type="entry name" value="DUF6127"/>
    <property type="match status" value="1"/>
</dbReference>
<dbReference type="Proteomes" id="UP000199582">
    <property type="component" value="Unassembled WGS sequence"/>
</dbReference>
<dbReference type="EMBL" id="FOAG01000014">
    <property type="protein sequence ID" value="SEM14849.1"/>
    <property type="molecule type" value="Genomic_DNA"/>
</dbReference>
<dbReference type="InterPro" id="IPR046130">
    <property type="entry name" value="DUF6127"/>
</dbReference>
<protein>
    <submittedName>
        <fullName evidence="1">Uncharacterized protein</fullName>
    </submittedName>
</protein>
<dbReference type="AlphaFoldDB" id="A0A1H7W170"/>
<evidence type="ECO:0000313" key="2">
    <source>
        <dbReference type="Proteomes" id="UP000199582"/>
    </source>
</evidence>
<reference evidence="1 2" key="1">
    <citation type="submission" date="2016-10" db="EMBL/GenBank/DDBJ databases">
        <authorList>
            <person name="de Groot N.N."/>
        </authorList>
    </citation>
    <scope>NUCLEOTIDE SEQUENCE [LARGE SCALE GENOMIC DNA]</scope>
    <source>
        <strain evidence="1 2">DSM 100674</strain>
    </source>
</reference>
<evidence type="ECO:0000313" key="1">
    <source>
        <dbReference type="EMBL" id="SEM14849.1"/>
    </source>
</evidence>
<dbReference type="STRING" id="1287727.SAMN05443999_1143"/>
<organism evidence="1 2">
    <name type="scientific">Roseovarius azorensis</name>
    <dbReference type="NCBI Taxonomy" id="1287727"/>
    <lineage>
        <taxon>Bacteria</taxon>
        <taxon>Pseudomonadati</taxon>
        <taxon>Pseudomonadota</taxon>
        <taxon>Alphaproteobacteria</taxon>
        <taxon>Rhodobacterales</taxon>
        <taxon>Roseobacteraceae</taxon>
        <taxon>Roseovarius</taxon>
    </lineage>
</organism>
<name>A0A1H7W170_9RHOB</name>
<accession>A0A1H7W170</accession>
<proteinExistence type="predicted"/>
<keyword evidence="2" id="KW-1185">Reference proteome</keyword>
<sequence>MILPRTDKGDLRMSEAEFRAFLSQAAEEGAKRALADAGIDGKDAALDIRDLRSLLDCIRFVRRTAVQTAVHLITTGIMLALLAGICIEANENSFTVDLSGRHPVRCCPCERGPWSCLISHSFVRRLDSCKSKEGVHLFISASVRVFFPESSMTSQVRAATAPIVSNISLRLGLFMAPAPSFAAKGS</sequence>
<gene>
    <name evidence="1" type="ORF">SAMN05443999_1143</name>
</gene>